<proteinExistence type="predicted"/>
<dbReference type="InterPro" id="IPR029058">
    <property type="entry name" value="AB_hydrolase_fold"/>
</dbReference>
<dbReference type="Pfam" id="PF07676">
    <property type="entry name" value="PD40"/>
    <property type="match status" value="1"/>
</dbReference>
<dbReference type="STRING" id="142588.SAMN04488559_11219"/>
<dbReference type="EMBL" id="FOHA01000012">
    <property type="protein sequence ID" value="SER94617.1"/>
    <property type="molecule type" value="Genomic_DNA"/>
</dbReference>
<keyword evidence="1" id="KW-0378">Hydrolase</keyword>
<dbReference type="Pfam" id="PF00326">
    <property type="entry name" value="Peptidase_S9"/>
    <property type="match status" value="1"/>
</dbReference>
<keyword evidence="2" id="KW-0720">Serine protease</keyword>
<dbReference type="GO" id="GO:0006508">
    <property type="term" value="P:proteolysis"/>
    <property type="evidence" value="ECO:0007669"/>
    <property type="project" value="InterPro"/>
</dbReference>
<dbReference type="Gene3D" id="2.120.10.30">
    <property type="entry name" value="TolB, C-terminal domain"/>
    <property type="match status" value="2"/>
</dbReference>
<dbReference type="GO" id="GO:0004252">
    <property type="term" value="F:serine-type endopeptidase activity"/>
    <property type="evidence" value="ECO:0007669"/>
    <property type="project" value="TreeGrafter"/>
</dbReference>
<reference evidence="4 5" key="1">
    <citation type="submission" date="2016-10" db="EMBL/GenBank/DDBJ databases">
        <authorList>
            <person name="de Groot N.N."/>
        </authorList>
    </citation>
    <scope>NUCLEOTIDE SEQUENCE [LARGE SCALE GENOMIC DNA]</scope>
    <source>
        <strain evidence="4 5">DSM 13760</strain>
    </source>
</reference>
<dbReference type="Gene3D" id="3.40.50.1820">
    <property type="entry name" value="alpha/beta hydrolase"/>
    <property type="match status" value="1"/>
</dbReference>
<protein>
    <submittedName>
        <fullName evidence="4">Dipeptidyl aminopeptidase/acylaminoacyl peptidase</fullName>
    </submittedName>
</protein>
<dbReference type="PANTHER" id="PTHR42776">
    <property type="entry name" value="SERINE PEPTIDASE S9 FAMILY MEMBER"/>
    <property type="match status" value="1"/>
</dbReference>
<dbReference type="AlphaFoldDB" id="A0A1H9TC48"/>
<dbReference type="InterPro" id="IPR001375">
    <property type="entry name" value="Peptidase_S9_cat"/>
</dbReference>
<accession>A0A1H9TC48</accession>
<dbReference type="SUPFAM" id="SSF53474">
    <property type="entry name" value="alpha/beta-Hydrolases"/>
    <property type="match status" value="1"/>
</dbReference>
<keyword evidence="4" id="KW-0031">Aminopeptidase</keyword>
<dbReference type="SUPFAM" id="SSF82171">
    <property type="entry name" value="DPP6 N-terminal domain-like"/>
    <property type="match status" value="1"/>
</dbReference>
<keyword evidence="5" id="KW-1185">Reference proteome</keyword>
<evidence type="ECO:0000256" key="2">
    <source>
        <dbReference type="ARBA" id="ARBA00022825"/>
    </source>
</evidence>
<dbReference type="InterPro" id="IPR011042">
    <property type="entry name" value="6-blade_b-propeller_TolB-like"/>
</dbReference>
<keyword evidence="4" id="KW-0645">Protease</keyword>
<gene>
    <name evidence="4" type="ORF">SAMN04488559_11219</name>
</gene>
<dbReference type="InterPro" id="IPR011659">
    <property type="entry name" value="WD40"/>
</dbReference>
<evidence type="ECO:0000313" key="4">
    <source>
        <dbReference type="EMBL" id="SER94617.1"/>
    </source>
</evidence>
<dbReference type="GO" id="GO:0004177">
    <property type="term" value="F:aminopeptidase activity"/>
    <property type="evidence" value="ECO:0007669"/>
    <property type="project" value="UniProtKB-KW"/>
</dbReference>
<sequence>MTDKKQKTKGIVAEDLFSLKSLAQPQFTKDKKYVFYIETTIHQKENQYTSEIHRLNVETNEVTVWASQGTQNTTPKLSPDGQWLSFISNRGADKKPQVYVMALAGGEAIPFTTFEAGITSYEWLPNSQGIIVTTEPKEQEEKTENDFPKPTVVTAMQHKADGAGFISMQQPTHFYEVDFSKNETLLFETEVRVQVGAISPDGQAIAFGKDAFPENEKDFAQYVYVFDKGTKKTTCLTDSIPKGQFVVGAFSPDGQKLLLAGNDFKHVVATQTKLYLYDFTTQKLTCLTQDLDKEVGDMMVGDFQQNVGGFSVVWRKDSASFYFPVTTWGKKLLYYGTIQGEVKPVFEKELHIVDFDIDGATDEAVLAVSTPTIPSELWQVQLLIDTYSVLFNPNQAVLADKVLTPAEAFIFDAPDGFKVQGWYMPAIVPKDSKKVPLMLYIHGGPQVCYGFTFFHEMQLHANEGYAVLLINPRGGNGYGQDFVKAVLGDYGNKDYLDLMTGVDVTLAAHPEIDTDHLYVTGGSYGGFMTNWIVTQTKRFRAAATQRSISNWVSFYGTSDIGYYFTEWEMGAGLEDIDKLWKHSPLAYVSQADTPLLILHGEADLRCPIEQAEQFFIALKNQGVDTRFVRFPESSHNLSRTGLPSLRLARLNEITEWFKNHA</sequence>
<dbReference type="OrthoDB" id="108903at2"/>
<evidence type="ECO:0000313" key="5">
    <source>
        <dbReference type="Proteomes" id="UP000198948"/>
    </source>
</evidence>
<dbReference type="PANTHER" id="PTHR42776:SF27">
    <property type="entry name" value="DIPEPTIDYL PEPTIDASE FAMILY MEMBER 6"/>
    <property type="match status" value="1"/>
</dbReference>
<evidence type="ECO:0000259" key="3">
    <source>
        <dbReference type="Pfam" id="PF00326"/>
    </source>
</evidence>
<organism evidence="4 5">
    <name type="scientific">Isobaculum melis</name>
    <dbReference type="NCBI Taxonomy" id="142588"/>
    <lineage>
        <taxon>Bacteria</taxon>
        <taxon>Bacillati</taxon>
        <taxon>Bacillota</taxon>
        <taxon>Bacilli</taxon>
        <taxon>Lactobacillales</taxon>
        <taxon>Carnobacteriaceae</taxon>
        <taxon>Isobaculum</taxon>
    </lineage>
</organism>
<evidence type="ECO:0000256" key="1">
    <source>
        <dbReference type="ARBA" id="ARBA00022801"/>
    </source>
</evidence>
<feature type="domain" description="Peptidase S9 prolyl oligopeptidase catalytic" evidence="3">
    <location>
        <begin position="452"/>
        <end position="660"/>
    </location>
</feature>
<dbReference type="Proteomes" id="UP000198948">
    <property type="component" value="Unassembled WGS sequence"/>
</dbReference>
<dbReference type="RefSeq" id="WP_092652769.1">
    <property type="nucleotide sequence ID" value="NZ_FOHA01000012.1"/>
</dbReference>
<name>A0A1H9TC48_9LACT</name>